<protein>
    <submittedName>
        <fullName evidence="3">Uncharacterized protein</fullName>
    </submittedName>
</protein>
<keyword evidence="4" id="KW-1185">Reference proteome</keyword>
<evidence type="ECO:0000256" key="2">
    <source>
        <dbReference type="SAM" id="Phobius"/>
    </source>
</evidence>
<accession>W7UBI2</accession>
<evidence type="ECO:0000256" key="1">
    <source>
        <dbReference type="SAM" id="MobiDB-lite"/>
    </source>
</evidence>
<dbReference type="RefSeq" id="WP_037300903.1">
    <property type="nucleotide sequence ID" value="NZ_ATAX01000035.1"/>
</dbReference>
<dbReference type="PATRIC" id="fig|1341157.4.peg.2824"/>
<comment type="caution">
    <text evidence="3">The sequence shown here is derived from an EMBL/GenBank/DDBJ whole genome shotgun (WGS) entry which is preliminary data.</text>
</comment>
<sequence>MFNKDQNEFTNPQFENQTGNGDYSVSGVEPVTVKSKGKKAALIGGISAAVIAGGGVTAYGVSDTVKNQVKLRTNSPEKYYAWVTENNSKTIGETVSEYYKKGIDRYEKGTTGKINVSFEPTAEVKDDLIKSMFGDDYEEYADDETKQFIDIFKNNDKYGINAEYASRKGKLSTNMGVALGGDRLAGFELAADPDAMDYFVRIPELKEQWLGMELGSAEELLGTSETINAYKEIMKDPASFLSPEDIENEINRYAGVWASFANDVELEKKEEVDICDITVNYTVATMDLTEKDIAKLGVDMLKELRNDKVVKNILTEKLKVVDEDEYEEDLDDAIDNINDNLKDDYYDDEDAEITIATYIDATGTIRGMKFSEDDNYFLMIVGKDGDSIRGEVKMCEDNEDVFTVNLTAEENGKKYTGDLEITINESFSYDDDNDATTVTVLFENVETVDEEKGYFNGDFTVNIPNVDPIVIKCNADKDGQNITYDAVIGGKNYGKLTVDYSLDFKADIDIPDKGSAYMVDMEKMNDFELEDYVTSDEFNGFVKGIFVKAGVSEESAGKYSEALTDEVFGEFDNDFDFDDDDFDFDDEDFNFDDIEDNIKKPSDDDTTASSKTDDDRTTASGSSGFSFSNDDFQFDPGQFKYDDFKDYMSEEDFNKMVEEAKKYMDEYEKKAS</sequence>
<reference evidence="3 4" key="1">
    <citation type="journal article" date="2014" name="PLoS ONE">
        <title>Rumen cellulosomics: divergent fiber-degrading strategies revealed by comparative genome-wide analysis of six ruminococcal strains.</title>
        <authorList>
            <person name="Dassa B."/>
            <person name="Borovok I."/>
            <person name="Ruimy-Israeli V."/>
            <person name="Lamed R."/>
            <person name="Flint H.J."/>
            <person name="Duncan S.H."/>
            <person name="Henrissat B."/>
            <person name="Coutinho P."/>
            <person name="Morrison M."/>
            <person name="Mosoni P."/>
            <person name="Yeoman C.J."/>
            <person name="White B.A."/>
            <person name="Bayer E.A."/>
        </authorList>
    </citation>
    <scope>NUCLEOTIDE SEQUENCE [LARGE SCALE GENOMIC DNA]</scope>
    <source>
        <strain evidence="3 4">007c</strain>
    </source>
</reference>
<keyword evidence="2" id="KW-1133">Transmembrane helix</keyword>
<dbReference type="EMBL" id="ATAX01000035">
    <property type="protein sequence ID" value="EWM52451.1"/>
    <property type="molecule type" value="Genomic_DNA"/>
</dbReference>
<organism evidence="3 4">
    <name type="scientific">Ruminococcus flavefaciens 007c</name>
    <dbReference type="NCBI Taxonomy" id="1341157"/>
    <lineage>
        <taxon>Bacteria</taxon>
        <taxon>Bacillati</taxon>
        <taxon>Bacillota</taxon>
        <taxon>Clostridia</taxon>
        <taxon>Eubacteriales</taxon>
        <taxon>Oscillospiraceae</taxon>
        <taxon>Ruminococcus</taxon>
    </lineage>
</organism>
<dbReference type="AlphaFoldDB" id="W7UBI2"/>
<feature type="region of interest" description="Disordered" evidence="1">
    <location>
        <begin position="595"/>
        <end position="635"/>
    </location>
</feature>
<dbReference type="Proteomes" id="UP000019365">
    <property type="component" value="Unassembled WGS sequence"/>
</dbReference>
<feature type="transmembrane region" description="Helical" evidence="2">
    <location>
        <begin position="40"/>
        <end position="61"/>
    </location>
</feature>
<keyword evidence="2" id="KW-0812">Transmembrane</keyword>
<feature type="compositionally biased region" description="Polar residues" evidence="1">
    <location>
        <begin position="8"/>
        <end position="23"/>
    </location>
</feature>
<feature type="compositionally biased region" description="Low complexity" evidence="1">
    <location>
        <begin position="618"/>
        <end position="628"/>
    </location>
</feature>
<evidence type="ECO:0000313" key="3">
    <source>
        <dbReference type="EMBL" id="EWM52451.1"/>
    </source>
</evidence>
<keyword evidence="2" id="KW-0472">Membrane</keyword>
<proteinExistence type="predicted"/>
<gene>
    <name evidence="3" type="ORF">RF007C_07900</name>
</gene>
<feature type="region of interest" description="Disordered" evidence="1">
    <location>
        <begin position="1"/>
        <end position="25"/>
    </location>
</feature>
<name>W7UBI2_RUMFL</name>
<dbReference type="eggNOG" id="ENOG5030IHI">
    <property type="taxonomic scope" value="Bacteria"/>
</dbReference>
<dbReference type="OrthoDB" id="1816847at2"/>
<evidence type="ECO:0000313" key="4">
    <source>
        <dbReference type="Proteomes" id="UP000019365"/>
    </source>
</evidence>